<evidence type="ECO:0000313" key="3">
    <source>
        <dbReference type="Proteomes" id="UP001157418"/>
    </source>
</evidence>
<dbReference type="PANTHER" id="PTHR34956:SF1">
    <property type="entry name" value="DUF4005 DOMAIN-CONTAINING PROTEIN"/>
    <property type="match status" value="1"/>
</dbReference>
<gene>
    <name evidence="2" type="ORF">LVIROSA_LOCUS1958</name>
</gene>
<dbReference type="EMBL" id="CAKMRJ010000001">
    <property type="protein sequence ID" value="CAH1414022.1"/>
    <property type="molecule type" value="Genomic_DNA"/>
</dbReference>
<evidence type="ECO:0000313" key="2">
    <source>
        <dbReference type="EMBL" id="CAH1414022.1"/>
    </source>
</evidence>
<sequence length="133" mass="14993">MDHSFSSSTPDDDDHNNDFYAELTRQILLLTDEDDDVQVKKRGGRRFNQRSVGGGWSVMPGNCFFSWSEGGEVEVPGWMERLWAANGGGTGVFIPRAGVLHRSRSKRHKKTRKNNETRGRPHLVPGHKNLESS</sequence>
<organism evidence="2 3">
    <name type="scientific">Lactuca virosa</name>
    <dbReference type="NCBI Taxonomy" id="75947"/>
    <lineage>
        <taxon>Eukaryota</taxon>
        <taxon>Viridiplantae</taxon>
        <taxon>Streptophyta</taxon>
        <taxon>Embryophyta</taxon>
        <taxon>Tracheophyta</taxon>
        <taxon>Spermatophyta</taxon>
        <taxon>Magnoliopsida</taxon>
        <taxon>eudicotyledons</taxon>
        <taxon>Gunneridae</taxon>
        <taxon>Pentapetalae</taxon>
        <taxon>asterids</taxon>
        <taxon>campanulids</taxon>
        <taxon>Asterales</taxon>
        <taxon>Asteraceae</taxon>
        <taxon>Cichorioideae</taxon>
        <taxon>Cichorieae</taxon>
        <taxon>Lactucinae</taxon>
        <taxon>Lactuca</taxon>
    </lineage>
</organism>
<accession>A0AAU9LHY7</accession>
<feature type="region of interest" description="Disordered" evidence="1">
    <location>
        <begin position="96"/>
        <end position="133"/>
    </location>
</feature>
<dbReference type="Proteomes" id="UP001157418">
    <property type="component" value="Unassembled WGS sequence"/>
</dbReference>
<name>A0AAU9LHY7_9ASTR</name>
<dbReference type="PANTHER" id="PTHR34956">
    <property type="entry name" value="OS05G0397300 PROTEIN"/>
    <property type="match status" value="1"/>
</dbReference>
<proteinExistence type="predicted"/>
<reference evidence="2 3" key="1">
    <citation type="submission" date="2022-01" db="EMBL/GenBank/DDBJ databases">
        <authorList>
            <person name="Xiong W."/>
            <person name="Schranz E."/>
        </authorList>
    </citation>
    <scope>NUCLEOTIDE SEQUENCE [LARGE SCALE GENOMIC DNA]</scope>
</reference>
<dbReference type="AlphaFoldDB" id="A0AAU9LHY7"/>
<protein>
    <submittedName>
        <fullName evidence="2">Uncharacterized protein</fullName>
    </submittedName>
</protein>
<keyword evidence="3" id="KW-1185">Reference proteome</keyword>
<comment type="caution">
    <text evidence="2">The sequence shown here is derived from an EMBL/GenBank/DDBJ whole genome shotgun (WGS) entry which is preliminary data.</text>
</comment>
<evidence type="ECO:0000256" key="1">
    <source>
        <dbReference type="SAM" id="MobiDB-lite"/>
    </source>
</evidence>
<feature type="compositionally biased region" description="Basic residues" evidence="1">
    <location>
        <begin position="99"/>
        <end position="112"/>
    </location>
</feature>